<evidence type="ECO:0000313" key="12">
    <source>
        <dbReference type="Proteomes" id="UP000320496"/>
    </source>
</evidence>
<feature type="transmembrane region" description="Helical" evidence="10">
    <location>
        <begin position="349"/>
        <end position="369"/>
    </location>
</feature>
<dbReference type="EMBL" id="CP036275">
    <property type="protein sequence ID" value="QDU38529.1"/>
    <property type="molecule type" value="Genomic_DNA"/>
</dbReference>
<dbReference type="GO" id="GO:0015648">
    <property type="term" value="F:lipid-linked peptidoglycan transporter activity"/>
    <property type="evidence" value="ECO:0007669"/>
    <property type="project" value="TreeGrafter"/>
</dbReference>
<sequence length="510" mass="53469">MSSATEKQSSISLRSVGVVTFLSVGQLVLLFGLQLVVAHAFGASDELDAYLAAYALPLVVGGILAGAIGSVVIPIYNEQRAAHGADVAERELARTGLLLAGLSTAMALAIALLSNQLIGLFYAEFDAPAAESAAGLLQILAWLVPLNTLTGFLYGAYHSRHQFFLPAFAGLFGPASSILLFLFVFDATTRGLAWAILAGGGIGTLMLMSGFPRARGMFSVPSRPTLHRLMILATPLLLGAACSRLDVLVDRPLAARLSEGSISHMGYAWRIATAVATLATSGLAVVIFPSLARHAADGDMQQLRSDLTEGWRLLVVVLMPVLGGLLFCSDSIIEVLFRRGEFTSQDVHAVAGLVRFYLGVILAAGVGELASRTFFSLGRTWVPTLIGLSGLLWGSVLKFVVVDTYGAAGLVGVTSLYYVVNTIVMIGLLGAIGIIGWPAGLLPALFRSLAAAALAIAPAWWLMQTVTPARVTAGVLLAAGLYPAVLYLAGDEYPRRAVAAAASYLPGRSK</sequence>
<evidence type="ECO:0000256" key="7">
    <source>
        <dbReference type="ARBA" id="ARBA00023136"/>
    </source>
</evidence>
<accession>A0A517Z7V5</accession>
<evidence type="ECO:0000256" key="5">
    <source>
        <dbReference type="ARBA" id="ARBA00022984"/>
    </source>
</evidence>
<feature type="transmembrane region" description="Helical" evidence="10">
    <location>
        <begin position="444"/>
        <end position="463"/>
    </location>
</feature>
<dbReference type="GO" id="GO:0008360">
    <property type="term" value="P:regulation of cell shape"/>
    <property type="evidence" value="ECO:0007669"/>
    <property type="project" value="UniProtKB-KW"/>
</dbReference>
<dbReference type="Pfam" id="PF03023">
    <property type="entry name" value="MurJ"/>
    <property type="match status" value="1"/>
</dbReference>
<evidence type="ECO:0000256" key="10">
    <source>
        <dbReference type="SAM" id="Phobius"/>
    </source>
</evidence>
<reference evidence="11 12" key="1">
    <citation type="submission" date="2019-02" db="EMBL/GenBank/DDBJ databases">
        <title>Deep-cultivation of Planctomycetes and their phenomic and genomic characterization uncovers novel biology.</title>
        <authorList>
            <person name="Wiegand S."/>
            <person name="Jogler M."/>
            <person name="Boedeker C."/>
            <person name="Pinto D."/>
            <person name="Vollmers J."/>
            <person name="Rivas-Marin E."/>
            <person name="Kohn T."/>
            <person name="Peeters S.H."/>
            <person name="Heuer A."/>
            <person name="Rast P."/>
            <person name="Oberbeckmann S."/>
            <person name="Bunk B."/>
            <person name="Jeske O."/>
            <person name="Meyerdierks A."/>
            <person name="Storesund J.E."/>
            <person name="Kallscheuer N."/>
            <person name="Luecker S."/>
            <person name="Lage O.M."/>
            <person name="Pohl T."/>
            <person name="Merkel B.J."/>
            <person name="Hornburger P."/>
            <person name="Mueller R.-W."/>
            <person name="Bruemmer F."/>
            <person name="Labrenz M."/>
            <person name="Spormann A.M."/>
            <person name="Op den Camp H."/>
            <person name="Overmann J."/>
            <person name="Amann R."/>
            <person name="Jetten M.S.M."/>
            <person name="Mascher T."/>
            <person name="Medema M.H."/>
            <person name="Devos D.P."/>
            <person name="Kaster A.-K."/>
            <person name="Ovreas L."/>
            <person name="Rohde M."/>
            <person name="Galperin M.Y."/>
            <person name="Jogler C."/>
        </authorList>
    </citation>
    <scope>NUCLEOTIDE SEQUENCE [LARGE SCALE GENOMIC DNA]</scope>
    <source>
        <strain evidence="11 12">Mal4</strain>
    </source>
</reference>
<dbReference type="InterPro" id="IPR004268">
    <property type="entry name" value="MurJ"/>
</dbReference>
<dbReference type="GO" id="GO:0009252">
    <property type="term" value="P:peptidoglycan biosynthetic process"/>
    <property type="evidence" value="ECO:0007669"/>
    <property type="project" value="UniProtKB-KW"/>
</dbReference>
<comment type="subcellular location">
    <subcellularLocation>
        <location evidence="1">Cell membrane</location>
        <topology evidence="1">Multi-pass membrane protein</topology>
    </subcellularLocation>
</comment>
<organism evidence="11 12">
    <name type="scientific">Maioricimonas rarisocia</name>
    <dbReference type="NCBI Taxonomy" id="2528026"/>
    <lineage>
        <taxon>Bacteria</taxon>
        <taxon>Pseudomonadati</taxon>
        <taxon>Planctomycetota</taxon>
        <taxon>Planctomycetia</taxon>
        <taxon>Planctomycetales</taxon>
        <taxon>Planctomycetaceae</taxon>
        <taxon>Maioricimonas</taxon>
    </lineage>
</organism>
<feature type="transmembrane region" description="Helical" evidence="10">
    <location>
        <begin position="12"/>
        <end position="37"/>
    </location>
</feature>
<dbReference type="KEGG" id="mri:Mal4_28580"/>
<feature type="transmembrane region" description="Helical" evidence="10">
    <location>
        <begin position="49"/>
        <end position="76"/>
    </location>
</feature>
<evidence type="ECO:0000256" key="4">
    <source>
        <dbReference type="ARBA" id="ARBA00022960"/>
    </source>
</evidence>
<protein>
    <submittedName>
        <fullName evidence="11">Lipid II flippase MurJ</fullName>
    </submittedName>
</protein>
<feature type="transmembrane region" description="Helical" evidence="10">
    <location>
        <begin position="381"/>
        <end position="401"/>
    </location>
</feature>
<keyword evidence="12" id="KW-1185">Reference proteome</keyword>
<feature type="transmembrane region" description="Helical" evidence="10">
    <location>
        <begin position="469"/>
        <end position="489"/>
    </location>
</feature>
<feature type="transmembrane region" description="Helical" evidence="10">
    <location>
        <begin position="191"/>
        <end position="208"/>
    </location>
</feature>
<gene>
    <name evidence="11" type="primary">murJ_2</name>
    <name evidence="11" type="ORF">Mal4_28580</name>
</gene>
<dbReference type="PANTHER" id="PTHR47019:SF1">
    <property type="entry name" value="LIPID II FLIPPASE MURJ"/>
    <property type="match status" value="1"/>
</dbReference>
<comment type="function">
    <text evidence="8">Involved in peptidoglycan biosynthesis. Transports lipid-linked peptidoglycan precursors from the inner to the outer leaflet of the cytoplasmic membrane.</text>
</comment>
<feature type="transmembrane region" description="Helical" evidence="10">
    <location>
        <begin position="313"/>
        <end position="337"/>
    </location>
</feature>
<keyword evidence="6 10" id="KW-1133">Transmembrane helix</keyword>
<evidence type="ECO:0000256" key="1">
    <source>
        <dbReference type="ARBA" id="ARBA00004651"/>
    </source>
</evidence>
<evidence type="ECO:0000313" key="11">
    <source>
        <dbReference type="EMBL" id="QDU38529.1"/>
    </source>
</evidence>
<dbReference type="GO" id="GO:0034204">
    <property type="term" value="P:lipid translocation"/>
    <property type="evidence" value="ECO:0007669"/>
    <property type="project" value="TreeGrafter"/>
</dbReference>
<keyword evidence="3 10" id="KW-0812">Transmembrane</keyword>
<feature type="transmembrane region" description="Helical" evidence="10">
    <location>
        <begin position="163"/>
        <end position="185"/>
    </location>
</feature>
<feature type="transmembrane region" description="Helical" evidence="10">
    <location>
        <begin position="267"/>
        <end position="292"/>
    </location>
</feature>
<evidence type="ECO:0000256" key="3">
    <source>
        <dbReference type="ARBA" id="ARBA00022692"/>
    </source>
</evidence>
<dbReference type="Proteomes" id="UP000320496">
    <property type="component" value="Chromosome"/>
</dbReference>
<feature type="transmembrane region" description="Helical" evidence="10">
    <location>
        <begin position="97"/>
        <end position="123"/>
    </location>
</feature>
<feature type="transmembrane region" description="Helical" evidence="10">
    <location>
        <begin position="135"/>
        <end position="156"/>
    </location>
</feature>
<feature type="transmembrane region" description="Helical" evidence="10">
    <location>
        <begin position="229"/>
        <end position="247"/>
    </location>
</feature>
<comment type="similarity">
    <text evidence="9">Belongs to the MurJ/MviN family.</text>
</comment>
<dbReference type="InterPro" id="IPR051050">
    <property type="entry name" value="Lipid_II_flippase_MurJ/MviN"/>
</dbReference>
<keyword evidence="7 10" id="KW-0472">Membrane</keyword>
<keyword evidence="4" id="KW-0133">Cell shape</keyword>
<keyword evidence="5" id="KW-0573">Peptidoglycan synthesis</keyword>
<dbReference type="GO" id="GO:0005886">
    <property type="term" value="C:plasma membrane"/>
    <property type="evidence" value="ECO:0007669"/>
    <property type="project" value="UniProtKB-SubCell"/>
</dbReference>
<evidence type="ECO:0000256" key="9">
    <source>
        <dbReference type="ARBA" id="ARBA00061532"/>
    </source>
</evidence>
<evidence type="ECO:0000256" key="6">
    <source>
        <dbReference type="ARBA" id="ARBA00022989"/>
    </source>
</evidence>
<dbReference type="AlphaFoldDB" id="A0A517Z7V5"/>
<name>A0A517Z7V5_9PLAN</name>
<dbReference type="PANTHER" id="PTHR47019">
    <property type="entry name" value="LIPID II FLIPPASE MURJ"/>
    <property type="match status" value="1"/>
</dbReference>
<evidence type="ECO:0000256" key="8">
    <source>
        <dbReference type="ARBA" id="ARBA00060041"/>
    </source>
</evidence>
<evidence type="ECO:0000256" key="2">
    <source>
        <dbReference type="ARBA" id="ARBA00022475"/>
    </source>
</evidence>
<feature type="transmembrane region" description="Helical" evidence="10">
    <location>
        <begin position="416"/>
        <end position="437"/>
    </location>
</feature>
<keyword evidence="2" id="KW-1003">Cell membrane</keyword>
<dbReference type="RefSeq" id="WP_197444393.1">
    <property type="nucleotide sequence ID" value="NZ_CP036275.1"/>
</dbReference>
<proteinExistence type="inferred from homology"/>